<evidence type="ECO:0000313" key="2">
    <source>
        <dbReference type="EMBL" id="RKF79328.1"/>
    </source>
</evidence>
<comment type="caution">
    <text evidence="2">The sequence shown here is derived from an EMBL/GenBank/DDBJ whole genome shotgun (WGS) entry which is preliminary data.</text>
</comment>
<evidence type="ECO:0000256" key="1">
    <source>
        <dbReference type="SAM" id="MobiDB-lite"/>
    </source>
</evidence>
<protein>
    <submittedName>
        <fullName evidence="2">Uncharacterized protein</fullName>
    </submittedName>
</protein>
<feature type="compositionally biased region" description="Low complexity" evidence="1">
    <location>
        <begin position="453"/>
        <end position="467"/>
    </location>
</feature>
<sequence>MHSVNMAEVLPSFDQAGRFSGGGSSRARWLSRLQYDFQKAGYSSPPPHLILYAVDILFGEAASWLDSTPMLRLMIDDRERSTKEQVAEFKEHPSARFPSQVIGYSEGNIQHDIKAFSQVKSKPLMAYYQRALHLLRRAHGRDNHKSLTGAKALAPFEQVVLNSIISAFVEGLQDEDLRNEVFSRSILSCGSLWRSVGIIKETQQSLNLAREAKNRSAEKQEIQQIRALCAAQFGKSVTSVLADLSSGNLALSRARTGRDSDAQMIPQRQQAENPEIQSRVAPETSPEQLQKNFSRDLQPKANEQQLPLRGYQGRESKNPPRNISRNPFVNGSALYNPNDGPLCFGYGIIGHIKPCCSNNHLQNWEQSYLKDLLYNRAPVSREANMIDYGNMNNRWSPRVESHSHLNPHYDFHQGLRNQNQHLNQSTLFSQDSRQMPGFNGNSLSHNTQRIYQSPRLRPSSSPSQISEVRPDRSSQPWKPQKVHFGQQDDADITLEQLHGLVLSDDQ</sequence>
<accession>A0A420IXT4</accession>
<evidence type="ECO:0000313" key="3">
    <source>
        <dbReference type="Proteomes" id="UP000283383"/>
    </source>
</evidence>
<organism evidence="2 3">
    <name type="scientific">Golovinomyces cichoracearum</name>
    <dbReference type="NCBI Taxonomy" id="62708"/>
    <lineage>
        <taxon>Eukaryota</taxon>
        <taxon>Fungi</taxon>
        <taxon>Dikarya</taxon>
        <taxon>Ascomycota</taxon>
        <taxon>Pezizomycotina</taxon>
        <taxon>Leotiomycetes</taxon>
        <taxon>Erysiphales</taxon>
        <taxon>Erysiphaceae</taxon>
        <taxon>Golovinomyces</taxon>
    </lineage>
</organism>
<feature type="region of interest" description="Disordered" evidence="1">
    <location>
        <begin position="255"/>
        <end position="325"/>
    </location>
</feature>
<reference evidence="2 3" key="1">
    <citation type="journal article" date="2018" name="BMC Genomics">
        <title>Comparative genome analyses reveal sequence features reflecting distinct modes of host-adaptation between dicot and monocot powdery mildew.</title>
        <authorList>
            <person name="Wu Y."/>
            <person name="Ma X."/>
            <person name="Pan Z."/>
            <person name="Kale S.D."/>
            <person name="Song Y."/>
            <person name="King H."/>
            <person name="Zhang Q."/>
            <person name="Presley C."/>
            <person name="Deng X."/>
            <person name="Wei C.I."/>
            <person name="Xiao S."/>
        </authorList>
    </citation>
    <scope>NUCLEOTIDE SEQUENCE [LARGE SCALE GENOMIC DNA]</scope>
    <source>
        <strain evidence="2">UMSG3</strain>
    </source>
</reference>
<proteinExistence type="predicted"/>
<feature type="compositionally biased region" description="Polar residues" evidence="1">
    <location>
        <begin position="266"/>
        <end position="276"/>
    </location>
</feature>
<dbReference type="AlphaFoldDB" id="A0A420IXT4"/>
<dbReference type="EMBL" id="MCBQ01005666">
    <property type="protein sequence ID" value="RKF79328.1"/>
    <property type="molecule type" value="Genomic_DNA"/>
</dbReference>
<keyword evidence="3" id="KW-1185">Reference proteome</keyword>
<gene>
    <name evidence="2" type="ORF">GcM3_056035</name>
</gene>
<name>A0A420IXT4_9PEZI</name>
<feature type="non-terminal residue" evidence="2">
    <location>
        <position position="506"/>
    </location>
</feature>
<dbReference type="STRING" id="62708.A0A420IXT4"/>
<feature type="region of interest" description="Disordered" evidence="1">
    <location>
        <begin position="451"/>
        <end position="490"/>
    </location>
</feature>
<dbReference type="Proteomes" id="UP000283383">
    <property type="component" value="Unassembled WGS sequence"/>
</dbReference>